<protein>
    <submittedName>
        <fullName evidence="1">Uncharacterized protein</fullName>
    </submittedName>
</protein>
<evidence type="ECO:0000313" key="2">
    <source>
        <dbReference type="Proteomes" id="UP000290289"/>
    </source>
</evidence>
<comment type="caution">
    <text evidence="1">The sequence shown here is derived from an EMBL/GenBank/DDBJ whole genome shotgun (WGS) entry which is preliminary data.</text>
</comment>
<organism evidence="1 2">
    <name type="scientific">Malus domestica</name>
    <name type="common">Apple</name>
    <name type="synonym">Pyrus malus</name>
    <dbReference type="NCBI Taxonomy" id="3750"/>
    <lineage>
        <taxon>Eukaryota</taxon>
        <taxon>Viridiplantae</taxon>
        <taxon>Streptophyta</taxon>
        <taxon>Embryophyta</taxon>
        <taxon>Tracheophyta</taxon>
        <taxon>Spermatophyta</taxon>
        <taxon>Magnoliopsida</taxon>
        <taxon>eudicotyledons</taxon>
        <taxon>Gunneridae</taxon>
        <taxon>Pentapetalae</taxon>
        <taxon>rosids</taxon>
        <taxon>fabids</taxon>
        <taxon>Rosales</taxon>
        <taxon>Rosaceae</taxon>
        <taxon>Amygdaloideae</taxon>
        <taxon>Maleae</taxon>
        <taxon>Malus</taxon>
    </lineage>
</organism>
<reference evidence="1 2" key="1">
    <citation type="submission" date="2018-10" db="EMBL/GenBank/DDBJ databases">
        <title>A high-quality apple genome assembly.</title>
        <authorList>
            <person name="Hu J."/>
        </authorList>
    </citation>
    <scope>NUCLEOTIDE SEQUENCE [LARGE SCALE GENOMIC DNA]</scope>
    <source>
        <strain evidence="2">cv. HFTH1</strain>
        <tissue evidence="1">Young leaf</tissue>
    </source>
</reference>
<dbReference type="EMBL" id="RDQH01000338">
    <property type="protein sequence ID" value="RXH81013.1"/>
    <property type="molecule type" value="Genomic_DNA"/>
</dbReference>
<keyword evidence="2" id="KW-1185">Reference proteome</keyword>
<dbReference type="AlphaFoldDB" id="A0A498IIG0"/>
<sequence length="178" mass="19945">MLPCIPVTISPSIPTSAINLAPQFPSQSSFSTPLRYFTIAASLSLIASSPPNLNRSCTTNPYGWKTHEEILIPALNPFQPFYPKALSLICHQILQRRLHGKLLVMERVNVAPSKAMEMRATKGGRISEAPLSIGVESSTMHIQLRKRLRHQPMQKLLIRLIADSTTNEHYNFKLDVDM</sequence>
<proteinExistence type="predicted"/>
<name>A0A498IIG0_MALDO</name>
<dbReference type="Proteomes" id="UP000290289">
    <property type="component" value="Chromosome 12"/>
</dbReference>
<gene>
    <name evidence="1" type="ORF">DVH24_004927</name>
</gene>
<accession>A0A498IIG0</accession>
<evidence type="ECO:0000313" key="1">
    <source>
        <dbReference type="EMBL" id="RXH81013.1"/>
    </source>
</evidence>